<evidence type="ECO:0000313" key="7">
    <source>
        <dbReference type="Proteomes" id="UP000827549"/>
    </source>
</evidence>
<evidence type="ECO:0000256" key="1">
    <source>
        <dbReference type="ARBA" id="ARBA00004141"/>
    </source>
</evidence>
<feature type="transmembrane region" description="Helical" evidence="5">
    <location>
        <begin position="508"/>
        <end position="531"/>
    </location>
</feature>
<dbReference type="Pfam" id="PF03547">
    <property type="entry name" value="Mem_trans"/>
    <property type="match status" value="1"/>
</dbReference>
<evidence type="ECO:0000313" key="6">
    <source>
        <dbReference type="EMBL" id="WOO76964.1"/>
    </source>
</evidence>
<keyword evidence="7" id="KW-1185">Reference proteome</keyword>
<dbReference type="PANTHER" id="PTHR31274">
    <property type="entry name" value="PROTEIN ECM3"/>
    <property type="match status" value="1"/>
</dbReference>
<evidence type="ECO:0000256" key="3">
    <source>
        <dbReference type="ARBA" id="ARBA00022989"/>
    </source>
</evidence>
<feature type="transmembrane region" description="Helical" evidence="5">
    <location>
        <begin position="45"/>
        <end position="68"/>
    </location>
</feature>
<reference evidence="6" key="1">
    <citation type="submission" date="2023-10" db="EMBL/GenBank/DDBJ databases">
        <authorList>
            <person name="Noh H."/>
        </authorList>
    </citation>
    <scope>NUCLEOTIDE SEQUENCE</scope>
    <source>
        <strain evidence="6">DUCC4014</strain>
    </source>
</reference>
<dbReference type="GO" id="GO:0016020">
    <property type="term" value="C:membrane"/>
    <property type="evidence" value="ECO:0007669"/>
    <property type="project" value="UniProtKB-SubCell"/>
</dbReference>
<protein>
    <submittedName>
        <fullName evidence="6">Purtative transporter</fullName>
    </submittedName>
</protein>
<dbReference type="GeneID" id="87803829"/>
<gene>
    <name evidence="6" type="primary">LRCH1</name>
    <name evidence="6" type="ORF">LOC62_01G000571</name>
</gene>
<proteinExistence type="predicted"/>
<dbReference type="AlphaFoldDB" id="A0AAF1BIC3"/>
<dbReference type="Proteomes" id="UP000827549">
    <property type="component" value="Chromosome 1"/>
</dbReference>
<organism evidence="6 7">
    <name type="scientific">Vanrija pseudolonga</name>
    <dbReference type="NCBI Taxonomy" id="143232"/>
    <lineage>
        <taxon>Eukaryota</taxon>
        <taxon>Fungi</taxon>
        <taxon>Dikarya</taxon>
        <taxon>Basidiomycota</taxon>
        <taxon>Agaricomycotina</taxon>
        <taxon>Tremellomycetes</taxon>
        <taxon>Trichosporonales</taxon>
        <taxon>Trichosporonaceae</taxon>
        <taxon>Vanrija</taxon>
    </lineage>
</organism>
<keyword evidence="3 5" id="KW-1133">Transmembrane helix</keyword>
<feature type="transmembrane region" description="Helical" evidence="5">
    <location>
        <begin position="146"/>
        <end position="165"/>
    </location>
</feature>
<accession>A0AAF1BIC3</accession>
<feature type="transmembrane region" description="Helical" evidence="5">
    <location>
        <begin position="12"/>
        <end position="33"/>
    </location>
</feature>
<dbReference type="EMBL" id="CP086714">
    <property type="protein sequence ID" value="WOO76964.1"/>
    <property type="molecule type" value="Genomic_DNA"/>
</dbReference>
<dbReference type="InterPro" id="IPR040254">
    <property type="entry name" value="Ecm3-like"/>
</dbReference>
<keyword evidence="4 5" id="KW-0472">Membrane</keyword>
<feature type="transmembrane region" description="Helical" evidence="5">
    <location>
        <begin position="393"/>
        <end position="420"/>
    </location>
</feature>
<dbReference type="InterPro" id="IPR004776">
    <property type="entry name" value="Mem_transp_PIN-like"/>
</dbReference>
<feature type="transmembrane region" description="Helical" evidence="5">
    <location>
        <begin position="432"/>
        <end position="455"/>
    </location>
</feature>
<feature type="transmembrane region" description="Helical" evidence="5">
    <location>
        <begin position="475"/>
        <end position="496"/>
    </location>
</feature>
<feature type="transmembrane region" description="Helical" evidence="5">
    <location>
        <begin position="74"/>
        <end position="96"/>
    </location>
</feature>
<evidence type="ECO:0000256" key="5">
    <source>
        <dbReference type="SAM" id="Phobius"/>
    </source>
</evidence>
<evidence type="ECO:0000256" key="4">
    <source>
        <dbReference type="ARBA" id="ARBA00023136"/>
    </source>
</evidence>
<comment type="subcellular location">
    <subcellularLocation>
        <location evidence="1">Membrane</location>
        <topology evidence="1">Multi-pass membrane protein</topology>
    </subcellularLocation>
</comment>
<dbReference type="RefSeq" id="XP_062622996.1">
    <property type="nucleotide sequence ID" value="XM_062767011.1"/>
</dbReference>
<evidence type="ECO:0000256" key="2">
    <source>
        <dbReference type="ARBA" id="ARBA00022692"/>
    </source>
</evidence>
<dbReference type="GO" id="GO:0055085">
    <property type="term" value="P:transmembrane transport"/>
    <property type="evidence" value="ECO:0007669"/>
    <property type="project" value="InterPro"/>
</dbReference>
<keyword evidence="2 5" id="KW-0812">Transmembrane</keyword>
<feature type="transmembrane region" description="Helical" evidence="5">
    <location>
        <begin position="108"/>
        <end position="126"/>
    </location>
</feature>
<sequence>MSSSAGNAGQIIYKAFTPTLKMALCIVAGFITTKAGMLPPSAAKGISLVTMNISLPCLIFGSMVSAFTPHNVAAMGPLVLVAVIYEILGLLCAFIVKEIAWVPKDFRWGILVMGVVSNWGNLPTAVVQTMAREPPFNPATDVDLGVAYIAIFVLVMNTTFFGLGFHKLCAWDFTDDHAAEDLLPFKQRWRARFETVQRWLGRKKPARAEDAEIALAEPAEPEASSGHLRPILEVPSVERLDYRGAESIATSATRVGTHKASDLDSNRTTIKPRKRSFTSRMEATPRIPATAPLDSQATTAAESVQLAHSDKQYTSGSVYTRTYGNEPSPATPPNRRREWGARLMKMLRNTPPPTWAVVFGLPCSLVSPLKALLTDVPGWTGSRMPNAPDGNPPLHFILETSIFIGAIAVPMALILLGASFARLTVPSRWRDLPLTAITLMTVSKMILIPVFSVFVVQAMRKNTGLFPPQEKIRTFVAILLSGTPAAANQLVVTQIYNPAGTAHTLASFLLLQYALMFILSTGLAAIALYIVA</sequence>
<name>A0AAF1BIC3_9TREE</name>
<dbReference type="PANTHER" id="PTHR31274:SF1">
    <property type="entry name" value="AGL149CP"/>
    <property type="match status" value="1"/>
</dbReference>